<dbReference type="AlphaFoldDB" id="F8NHU1"/>
<accession>F8NHU1</accession>
<reference evidence="2" key="1">
    <citation type="submission" date="2011-04" db="EMBL/GenBank/DDBJ databases">
        <title>Evolution of plant cell wall degrading machinery underlies the functional diversity of forest fungi.</title>
        <authorList>
            <consortium name="US DOE Joint Genome Institute (JGI-PGF)"/>
            <person name="Eastwood D.C."/>
            <person name="Floudas D."/>
            <person name="Binder M."/>
            <person name="Majcherczyk A."/>
            <person name="Schneider P."/>
            <person name="Aerts A."/>
            <person name="Asiegbu F.O."/>
            <person name="Baker S.E."/>
            <person name="Barry K."/>
            <person name="Bendiksby M."/>
            <person name="Blumentritt M."/>
            <person name="Coutinho P.M."/>
            <person name="Cullen D."/>
            <person name="Cullen D."/>
            <person name="Gathman A."/>
            <person name="Goodell B."/>
            <person name="Henrissat B."/>
            <person name="Ihrmark K."/>
            <person name="Kauserud H."/>
            <person name="Kohler A."/>
            <person name="LaButti K."/>
            <person name="Lapidus A."/>
            <person name="Lavin J.L."/>
            <person name="Lee Y.-H."/>
            <person name="Lindquist E."/>
            <person name="Lilly W."/>
            <person name="Lucas S."/>
            <person name="Morin E."/>
            <person name="Murat C."/>
            <person name="Oguiza J.A."/>
            <person name="Park J."/>
            <person name="Pisabarro A.G."/>
            <person name="Riley R."/>
            <person name="Rosling A."/>
            <person name="Salamov A."/>
            <person name="Schmidt O."/>
            <person name="Schmutz J."/>
            <person name="Skrede I."/>
            <person name="Stenlid J."/>
            <person name="Wiebenga A."/>
            <person name="Xie X."/>
            <person name="Kues U."/>
            <person name="Hibbett D.S."/>
            <person name="Hoffmeister D."/>
            <person name="Hogberg N."/>
            <person name="Martin F."/>
            <person name="Grigoriev I.V."/>
            <person name="Watkinson S.C."/>
        </authorList>
    </citation>
    <scope>NUCLEOTIDE SEQUENCE</scope>
    <source>
        <strain evidence="2">S7.9</strain>
    </source>
</reference>
<dbReference type="GeneID" id="18810760"/>
<gene>
    <name evidence="2" type="ORF">SERLADRAFT_378331</name>
</gene>
<dbReference type="RefSeq" id="XP_007313693.1">
    <property type="nucleotide sequence ID" value="XM_007313631.1"/>
</dbReference>
<dbReference type="HOGENOM" id="CLU_2747158_0_0_1"/>
<feature type="non-terminal residue" evidence="2">
    <location>
        <position position="71"/>
    </location>
</feature>
<dbReference type="KEGG" id="sla:SERLADRAFT_378331"/>
<feature type="transmembrane region" description="Helical" evidence="1">
    <location>
        <begin position="52"/>
        <end position="69"/>
    </location>
</feature>
<name>F8NHU1_SERL9</name>
<dbReference type="Proteomes" id="UP000008064">
    <property type="component" value="Unassembled WGS sequence"/>
</dbReference>
<proteinExistence type="predicted"/>
<evidence type="ECO:0000313" key="2">
    <source>
        <dbReference type="EMBL" id="EGO29451.1"/>
    </source>
</evidence>
<dbReference type="EMBL" id="GL945429">
    <property type="protein sequence ID" value="EGO29451.1"/>
    <property type="molecule type" value="Genomic_DNA"/>
</dbReference>
<sequence>MKVNVDETREHDIVLLSVENLMNVLPTLMYLSSNLLNRLLRTIKGKMAEPSLLYPSVAPFLLLYRAVILRL</sequence>
<feature type="transmembrane region" description="Helical" evidence="1">
    <location>
        <begin position="20"/>
        <end position="40"/>
    </location>
</feature>
<keyword evidence="1" id="KW-0812">Transmembrane</keyword>
<keyword evidence="1" id="KW-1133">Transmembrane helix</keyword>
<evidence type="ECO:0000256" key="1">
    <source>
        <dbReference type="SAM" id="Phobius"/>
    </source>
</evidence>
<protein>
    <submittedName>
        <fullName evidence="2">Uncharacterized protein</fullName>
    </submittedName>
</protein>
<keyword evidence="1" id="KW-0472">Membrane</keyword>
<organism>
    <name type="scientific">Serpula lacrymans var. lacrymans (strain S7.9)</name>
    <name type="common">Dry rot fungus</name>
    <dbReference type="NCBI Taxonomy" id="578457"/>
    <lineage>
        <taxon>Eukaryota</taxon>
        <taxon>Fungi</taxon>
        <taxon>Dikarya</taxon>
        <taxon>Basidiomycota</taxon>
        <taxon>Agaricomycotina</taxon>
        <taxon>Agaricomycetes</taxon>
        <taxon>Agaricomycetidae</taxon>
        <taxon>Boletales</taxon>
        <taxon>Coniophorineae</taxon>
        <taxon>Serpulaceae</taxon>
        <taxon>Serpula</taxon>
    </lineage>
</organism>